<sequence length="101" mass="11005">MCFIRSSHRRLCCTRFVCTTSVASGPDACTLSACSHGPSISPTASDYSAAKRSRLKVATVSTTGYGQALNDIARRASWSPWREKKEMKQVPNPCALLSQCF</sequence>
<gene>
    <name evidence="1" type="ORF">V5799_023340</name>
</gene>
<proteinExistence type="predicted"/>
<keyword evidence="2" id="KW-1185">Reference proteome</keyword>
<dbReference type="Proteomes" id="UP001321473">
    <property type="component" value="Unassembled WGS sequence"/>
</dbReference>
<evidence type="ECO:0000313" key="1">
    <source>
        <dbReference type="EMBL" id="KAK8786883.1"/>
    </source>
</evidence>
<name>A0AAQ4FJE8_AMBAM</name>
<comment type="caution">
    <text evidence="1">The sequence shown here is derived from an EMBL/GenBank/DDBJ whole genome shotgun (WGS) entry which is preliminary data.</text>
</comment>
<dbReference type="EMBL" id="JARKHS020002314">
    <property type="protein sequence ID" value="KAK8786883.1"/>
    <property type="molecule type" value="Genomic_DNA"/>
</dbReference>
<evidence type="ECO:0000313" key="2">
    <source>
        <dbReference type="Proteomes" id="UP001321473"/>
    </source>
</evidence>
<organism evidence="1 2">
    <name type="scientific">Amblyomma americanum</name>
    <name type="common">Lone star tick</name>
    <dbReference type="NCBI Taxonomy" id="6943"/>
    <lineage>
        <taxon>Eukaryota</taxon>
        <taxon>Metazoa</taxon>
        <taxon>Ecdysozoa</taxon>
        <taxon>Arthropoda</taxon>
        <taxon>Chelicerata</taxon>
        <taxon>Arachnida</taxon>
        <taxon>Acari</taxon>
        <taxon>Parasitiformes</taxon>
        <taxon>Ixodida</taxon>
        <taxon>Ixodoidea</taxon>
        <taxon>Ixodidae</taxon>
        <taxon>Amblyomminae</taxon>
        <taxon>Amblyomma</taxon>
    </lineage>
</organism>
<accession>A0AAQ4FJE8</accession>
<protein>
    <submittedName>
        <fullName evidence="1">Uncharacterized protein</fullName>
    </submittedName>
</protein>
<reference evidence="1 2" key="1">
    <citation type="journal article" date="2023" name="Arcadia Sci">
        <title>De novo assembly of a long-read Amblyomma americanum tick genome.</title>
        <authorList>
            <person name="Chou S."/>
            <person name="Poskanzer K.E."/>
            <person name="Rollins M."/>
            <person name="Thuy-Boun P.S."/>
        </authorList>
    </citation>
    <scope>NUCLEOTIDE SEQUENCE [LARGE SCALE GENOMIC DNA]</scope>
    <source>
        <strain evidence="1">F_SG_1</strain>
        <tissue evidence="1">Salivary glands</tissue>
    </source>
</reference>
<dbReference type="AlphaFoldDB" id="A0AAQ4FJE8"/>